<comment type="caution">
    <text evidence="1">The sequence shown here is derived from an EMBL/GenBank/DDBJ whole genome shotgun (WGS) entry which is preliminary data.</text>
</comment>
<dbReference type="RefSeq" id="WP_210510903.1">
    <property type="nucleotide sequence ID" value="NZ_JAFIDN010000003.1"/>
</dbReference>
<dbReference type="Pfam" id="PF05258">
    <property type="entry name" value="DciA"/>
    <property type="match status" value="1"/>
</dbReference>
<evidence type="ECO:0000313" key="1">
    <source>
        <dbReference type="EMBL" id="MBP3192004.1"/>
    </source>
</evidence>
<gene>
    <name evidence="1" type="ORF">NATSA_04925</name>
</gene>
<dbReference type="PANTHER" id="PTHR36456">
    <property type="entry name" value="UPF0232 PROTEIN SCO3875"/>
    <property type="match status" value="1"/>
</dbReference>
<name>A0A8J7RLQ7_9BACT</name>
<sequence>MGIYRKQPRQLKDLVEDYIEEYPNRIAMKRGMILALWPEKVGAAVREQVTDIAFRGSRLVLRVPDPSWRHEIHMQRHQIARQLNEAVNEEVIRDIMIKS</sequence>
<dbReference type="AlphaFoldDB" id="A0A8J7RLQ7"/>
<accession>A0A8J7RLQ7</accession>
<dbReference type="PANTHER" id="PTHR36456:SF1">
    <property type="entry name" value="UPF0232 PROTEIN SCO3875"/>
    <property type="match status" value="1"/>
</dbReference>
<organism evidence="1 2">
    <name type="scientific">Natronogracilivirga saccharolytica</name>
    <dbReference type="NCBI Taxonomy" id="2812953"/>
    <lineage>
        <taxon>Bacteria</taxon>
        <taxon>Pseudomonadati</taxon>
        <taxon>Balneolota</taxon>
        <taxon>Balneolia</taxon>
        <taxon>Balneolales</taxon>
        <taxon>Cyclonatronaceae</taxon>
        <taxon>Natronogracilivirga</taxon>
    </lineage>
</organism>
<reference evidence="1" key="1">
    <citation type="submission" date="2021-02" db="EMBL/GenBank/DDBJ databases">
        <title>Natronogracilivirga saccharolytica gen. nov. sp. nov. a new anaerobic, haloalkiliphilic carbohydrate-fermenting bacterium from soda lake and proposing of Cyclonatronumiaceae fam. nov. in the phylum Balneolaeota.</title>
        <authorList>
            <person name="Zhilina T.N."/>
            <person name="Sorokin D.Y."/>
            <person name="Zavarzina D.G."/>
            <person name="Toshchakov S.V."/>
            <person name="Kublanov I.V."/>
        </authorList>
    </citation>
    <scope>NUCLEOTIDE SEQUENCE</scope>
    <source>
        <strain evidence="1">Z-1702</strain>
    </source>
</reference>
<evidence type="ECO:0000313" key="2">
    <source>
        <dbReference type="Proteomes" id="UP000673975"/>
    </source>
</evidence>
<keyword evidence="2" id="KW-1185">Reference proteome</keyword>
<dbReference type="InterPro" id="IPR007922">
    <property type="entry name" value="DciA-like"/>
</dbReference>
<dbReference type="Proteomes" id="UP000673975">
    <property type="component" value="Unassembled WGS sequence"/>
</dbReference>
<proteinExistence type="predicted"/>
<protein>
    <submittedName>
        <fullName evidence="1">DUF721 domain-containing protein</fullName>
    </submittedName>
</protein>
<dbReference type="EMBL" id="JAFIDN010000003">
    <property type="protein sequence ID" value="MBP3192004.1"/>
    <property type="molecule type" value="Genomic_DNA"/>
</dbReference>